<protein>
    <submittedName>
        <fullName evidence="2">Uncharacterized protein</fullName>
    </submittedName>
</protein>
<keyword evidence="1" id="KW-1133">Transmembrane helix</keyword>
<evidence type="ECO:0000313" key="2">
    <source>
        <dbReference type="EMBL" id="URN17542.1"/>
    </source>
</evidence>
<gene>
    <name evidence="2" type="ORF">MW084_18175</name>
</gene>
<dbReference type="EMBL" id="CP095474">
    <property type="protein sequence ID" value="URN17542.1"/>
    <property type="molecule type" value="Genomic_DNA"/>
</dbReference>
<proteinExistence type="predicted"/>
<reference evidence="2" key="1">
    <citation type="submission" date="2022-04" db="EMBL/GenBank/DDBJ databases">
        <title>Systematic whole-genome sequencing reveals an unexpected diversity among actinomycetoma pathogens and provides insights into their antibacterial susceptibilities.</title>
        <authorList>
            <person name="Watson A.K."/>
            <person name="Kepplinger B."/>
            <person name="Bakhiet S.M."/>
            <person name="Mhmoud N.A."/>
            <person name="Chapman J."/>
            <person name="Allenby N."/>
            <person name="Mickiewicz K."/>
            <person name="Goodfellow M."/>
            <person name="Fahal A.H."/>
            <person name="Errington J."/>
        </authorList>
    </citation>
    <scope>NUCLEOTIDE SEQUENCE</scope>
    <source>
        <strain evidence="2">SD 504</strain>
    </source>
</reference>
<sequence length="149" mass="17115">MKQAGALLVAVVLVSWLVWNLWNVFRIATDFRGGSWRRPLWWARVGSIALFAGLMTWIWGKFRGGLDARKTCQFVHHEYYDRAYRDAHAVEFDRLFPLHNKCNAHFDLVPAWVNPSIMLCAALVLAAVAVLLRFGIACLTSFSRKEYQS</sequence>
<accession>A0ABY4TFL7</accession>
<evidence type="ECO:0000313" key="3">
    <source>
        <dbReference type="Proteomes" id="UP001056383"/>
    </source>
</evidence>
<name>A0ABY4TFL7_9ACTN</name>
<dbReference type="RefSeq" id="WP_039830006.1">
    <property type="nucleotide sequence ID" value="NZ_CP095474.1"/>
</dbReference>
<evidence type="ECO:0000256" key="1">
    <source>
        <dbReference type="SAM" id="Phobius"/>
    </source>
</evidence>
<keyword evidence="3" id="KW-1185">Reference proteome</keyword>
<keyword evidence="1" id="KW-0812">Transmembrane</keyword>
<feature type="transmembrane region" description="Helical" evidence="1">
    <location>
        <begin position="116"/>
        <end position="139"/>
    </location>
</feature>
<keyword evidence="1" id="KW-0472">Membrane</keyword>
<feature type="transmembrane region" description="Helical" evidence="1">
    <location>
        <begin position="40"/>
        <end position="60"/>
    </location>
</feature>
<organism evidence="2 3">
    <name type="scientific">Streptomyces sudanensis</name>
    <dbReference type="NCBI Taxonomy" id="436397"/>
    <lineage>
        <taxon>Bacteria</taxon>
        <taxon>Bacillati</taxon>
        <taxon>Actinomycetota</taxon>
        <taxon>Actinomycetes</taxon>
        <taxon>Kitasatosporales</taxon>
        <taxon>Streptomycetaceae</taxon>
        <taxon>Streptomyces</taxon>
    </lineage>
</organism>
<dbReference type="Proteomes" id="UP001056383">
    <property type="component" value="Chromosome"/>
</dbReference>
<feature type="transmembrane region" description="Helical" evidence="1">
    <location>
        <begin position="6"/>
        <end position="28"/>
    </location>
</feature>